<dbReference type="EMBL" id="AP018586">
    <property type="protein sequence ID" value="BBD93083.1"/>
    <property type="molecule type" value="Genomic_DNA"/>
</dbReference>
<feature type="domain" description="DUF4467" evidence="2">
    <location>
        <begin position="24"/>
        <end position="117"/>
    </location>
</feature>
<feature type="signal peptide" evidence="1">
    <location>
        <begin position="1"/>
        <end position="16"/>
    </location>
</feature>
<dbReference type="Proteomes" id="UP000274772">
    <property type="component" value="Chromosome"/>
</dbReference>
<dbReference type="Pfam" id="PF14729">
    <property type="entry name" value="DUF4467"/>
    <property type="match status" value="1"/>
</dbReference>
<keyword evidence="1" id="KW-0732">Signal</keyword>
<dbReference type="Gene3D" id="3.10.450.560">
    <property type="match status" value="1"/>
</dbReference>
<evidence type="ECO:0000256" key="1">
    <source>
        <dbReference type="SAM" id="SignalP"/>
    </source>
</evidence>
<protein>
    <submittedName>
        <fullName evidence="3">Lipoprotein</fullName>
    </submittedName>
</protein>
<dbReference type="GeneID" id="58051766"/>
<dbReference type="PROSITE" id="PS51257">
    <property type="entry name" value="PROKAR_LIPOPROTEIN"/>
    <property type="match status" value="1"/>
</dbReference>
<evidence type="ECO:0000259" key="2">
    <source>
        <dbReference type="Pfam" id="PF14729"/>
    </source>
</evidence>
<accession>A0ABN5WCQ8</accession>
<keyword evidence="3" id="KW-0449">Lipoprotein</keyword>
<reference evidence="3 4" key="1">
    <citation type="submission" date="2018-05" db="EMBL/GenBank/DDBJ databases">
        <title>Complete genome sequencing of three human clinical isolates of Staphylococcus caprae reveals virulence factors similar to those of S. epidermidis and S. capitis.</title>
        <authorList>
            <person name="Watanabe S."/>
            <person name="Cui L."/>
        </authorList>
    </citation>
    <scope>NUCLEOTIDE SEQUENCE [LARGE SCALE GENOMIC DNA]</scope>
    <source>
        <strain evidence="3 4">JMUB590</strain>
    </source>
</reference>
<sequence length="123" mass="14626">MKRVLVILLMLTIVLAGCNNGEKYKKDIDKVYKEQEKLNKEISLFSDKVNTKIDRDKSNTHVYKDGKVIIIGIQLFKKENKLHYFYYNIKDGKAKFDEEADPMKYMKKHDADYEEENQKVEKK</sequence>
<gene>
    <name evidence="3" type="ORF">JMUB590_2028</name>
</gene>
<evidence type="ECO:0000313" key="3">
    <source>
        <dbReference type="EMBL" id="BBD93083.1"/>
    </source>
</evidence>
<keyword evidence="4" id="KW-1185">Reference proteome</keyword>
<dbReference type="InterPro" id="IPR028075">
    <property type="entry name" value="DUF4467"/>
</dbReference>
<feature type="chain" id="PRO_5045822940" evidence="1">
    <location>
        <begin position="17"/>
        <end position="123"/>
    </location>
</feature>
<organism evidence="3 4">
    <name type="scientific">Staphylococcus caprae</name>
    <dbReference type="NCBI Taxonomy" id="29380"/>
    <lineage>
        <taxon>Bacteria</taxon>
        <taxon>Bacillati</taxon>
        <taxon>Bacillota</taxon>
        <taxon>Bacilli</taxon>
        <taxon>Bacillales</taxon>
        <taxon>Staphylococcaceae</taxon>
        <taxon>Staphylococcus</taxon>
    </lineage>
</organism>
<proteinExistence type="predicted"/>
<dbReference type="RefSeq" id="WP_002441717.1">
    <property type="nucleotide sequence ID" value="NZ_AP018585.1"/>
</dbReference>
<name>A0ABN5WCQ8_9STAP</name>
<evidence type="ECO:0000313" key="4">
    <source>
        <dbReference type="Proteomes" id="UP000274772"/>
    </source>
</evidence>